<organism evidence="6 7">
    <name type="scientific">Clostridium estertheticum</name>
    <dbReference type="NCBI Taxonomy" id="238834"/>
    <lineage>
        <taxon>Bacteria</taxon>
        <taxon>Bacillati</taxon>
        <taxon>Bacillota</taxon>
        <taxon>Clostridia</taxon>
        <taxon>Eubacteriales</taxon>
        <taxon>Clostridiaceae</taxon>
        <taxon>Clostridium</taxon>
    </lineage>
</organism>
<dbReference type="Proteomes" id="UP000531659">
    <property type="component" value="Unassembled WGS sequence"/>
</dbReference>
<evidence type="ECO:0000256" key="2">
    <source>
        <dbReference type="ARBA" id="ARBA00022840"/>
    </source>
</evidence>
<dbReference type="Pfam" id="PF14490">
    <property type="entry name" value="HHH_RecD2"/>
    <property type="match status" value="1"/>
</dbReference>
<dbReference type="PANTHER" id="PTHR43788">
    <property type="entry name" value="DNA2/NAM7 HELICASE FAMILY MEMBER"/>
    <property type="match status" value="1"/>
</dbReference>
<accession>A0A7Y3SZY6</accession>
<dbReference type="AlphaFoldDB" id="A0A7Y3SZY6"/>
<dbReference type="InterPro" id="IPR027417">
    <property type="entry name" value="P-loop_NTPase"/>
</dbReference>
<keyword evidence="1" id="KW-0547">Nucleotide-binding</keyword>
<evidence type="ECO:0000313" key="6">
    <source>
        <dbReference type="EMBL" id="NNU78160.1"/>
    </source>
</evidence>
<dbReference type="CDD" id="cd18809">
    <property type="entry name" value="SF1_C_RecD"/>
    <property type="match status" value="1"/>
</dbReference>
<dbReference type="EMBL" id="JABEYB010000019">
    <property type="protein sequence ID" value="NNU78160.1"/>
    <property type="molecule type" value="Genomic_DNA"/>
</dbReference>
<feature type="domain" description="UvrD-like helicase C-terminal" evidence="3">
    <location>
        <begin position="648"/>
        <end position="695"/>
    </location>
</feature>
<name>A0A7Y3SZY6_9CLOT</name>
<dbReference type="Pfam" id="PF18335">
    <property type="entry name" value="SH3_13"/>
    <property type="match status" value="1"/>
</dbReference>
<dbReference type="CDD" id="cd17933">
    <property type="entry name" value="DEXSc_RecD-like"/>
    <property type="match status" value="1"/>
</dbReference>
<reference evidence="6 7" key="1">
    <citation type="submission" date="2020-05" db="EMBL/GenBank/DDBJ databases">
        <title>Complete genome of Clostridium estertheticum subspecies estertheticum, isolated from Vacuum packed lamb meat from New Zealand imported to Switzerland.</title>
        <authorList>
            <person name="Wambui J."/>
            <person name="Stevens M.J.A."/>
            <person name="Stephan R."/>
        </authorList>
    </citation>
    <scope>NUCLEOTIDE SEQUENCE [LARGE SCALE GENOMIC DNA]</scope>
    <source>
        <strain evidence="6 7">CEST001</strain>
    </source>
</reference>
<proteinExistence type="predicted"/>
<dbReference type="Pfam" id="PF13245">
    <property type="entry name" value="AAA_19"/>
    <property type="match status" value="1"/>
</dbReference>
<dbReference type="Pfam" id="PF13538">
    <property type="entry name" value="UvrD_C_2"/>
    <property type="match status" value="1"/>
</dbReference>
<dbReference type="GO" id="GO:0003678">
    <property type="term" value="F:DNA helicase activity"/>
    <property type="evidence" value="ECO:0007669"/>
    <property type="project" value="UniProtKB-ARBA"/>
</dbReference>
<feature type="domain" description="ATP-dependent RecD2 DNA helicase SH3" evidence="5">
    <location>
        <begin position="569"/>
        <end position="629"/>
    </location>
</feature>
<keyword evidence="2" id="KW-0067">ATP-binding</keyword>
<dbReference type="Gene3D" id="2.30.30.940">
    <property type="match status" value="1"/>
</dbReference>
<dbReference type="InterPro" id="IPR041451">
    <property type="entry name" value="RecD2_SH13"/>
</dbReference>
<dbReference type="InterPro" id="IPR050534">
    <property type="entry name" value="Coronavir_polyprotein_1ab"/>
</dbReference>
<dbReference type="Gene3D" id="3.40.50.300">
    <property type="entry name" value="P-loop containing nucleotide triphosphate hydrolases"/>
    <property type="match status" value="2"/>
</dbReference>
<protein>
    <submittedName>
        <fullName evidence="6">AAA family ATPase</fullName>
    </submittedName>
</protein>
<dbReference type="GO" id="GO:0005524">
    <property type="term" value="F:ATP binding"/>
    <property type="evidence" value="ECO:0007669"/>
    <property type="project" value="UniProtKB-KW"/>
</dbReference>
<dbReference type="PANTHER" id="PTHR43788:SF6">
    <property type="entry name" value="DNA HELICASE B"/>
    <property type="match status" value="1"/>
</dbReference>
<dbReference type="SUPFAM" id="SSF52540">
    <property type="entry name" value="P-loop containing nucleoside triphosphate hydrolases"/>
    <property type="match status" value="1"/>
</dbReference>
<evidence type="ECO:0000259" key="4">
    <source>
        <dbReference type="Pfam" id="PF14490"/>
    </source>
</evidence>
<evidence type="ECO:0000313" key="7">
    <source>
        <dbReference type="Proteomes" id="UP000531659"/>
    </source>
</evidence>
<gene>
    <name evidence="6" type="ORF">HLQ16_19800</name>
</gene>
<dbReference type="InterPro" id="IPR029493">
    <property type="entry name" value="RecD2-like_HHH"/>
</dbReference>
<dbReference type="RefSeq" id="WP_171298747.1">
    <property type="nucleotide sequence ID" value="NZ_CP087098.1"/>
</dbReference>
<evidence type="ECO:0000259" key="3">
    <source>
        <dbReference type="Pfam" id="PF13538"/>
    </source>
</evidence>
<dbReference type="Gene3D" id="1.10.10.2220">
    <property type="match status" value="1"/>
</dbReference>
<evidence type="ECO:0000256" key="1">
    <source>
        <dbReference type="ARBA" id="ARBA00022741"/>
    </source>
</evidence>
<comment type="caution">
    <text evidence="6">The sequence shown here is derived from an EMBL/GenBank/DDBJ whole genome shotgun (WGS) entry which is preliminary data.</text>
</comment>
<feature type="domain" description="ATP-dependent RecD2 DNA helicase-like helix-hairpin-helix" evidence="4">
    <location>
        <begin position="145"/>
        <end position="226"/>
    </location>
</feature>
<dbReference type="InterPro" id="IPR027785">
    <property type="entry name" value="UvrD-like_helicase_C"/>
</dbReference>
<sequence length="732" mass="83267">MIERKIKFTLVRIIYEDKKNSICRAIIKVKEANIDSISNVVYTYIRLDLVKEYEAIFEENVDKDFRIKEIVEVYNVSSFVKEALASDRNISNQIKEHIMKEIGEEHIECLAGFSGEQMEAGILTQDKAEYITDKAKMYAELLGIREYFKSYGIQSIIADKVYKKFGENAIQIMQDNPYLLVSYEVCLKAVDKLANSLGISHDNNNRVKCGVLEWLKHRSNTYGHVFIIQEELINNINEYMNKNGGYSSNLIISQEKIIQAIGDLEKENEIITYINEDKNKCLYIKELYECEFGVAQIISNMMLDKVEISKDIIKKIDDFTNSYSDGKFKLTQQQIESVKNAIKERISILQGFPGAGKTKTLTATIQCIKYIYKNSKIEVVAFTGKAVSRIKEMLPEDVEAKTIHRLLGIGFNRKIVPISIDVDFLVIDEATLIDVRLFHCLLKSCVKNDTKILIIGDQDQISMGIGKIFCDLIRCHGIKKVKLTEIFRQSDESVILGNIKKMSKAIGLRDCNGLKCKKGEFEFIEAKGENEIQNKIEDVISRLIKEGKSLMDIQVLSSLKNGKCGTKELNKLIQDKFNYNPRRNKYNLVVGDKVMQNVNNSKKDIFNGDTGLILSCADDKISKKTVVRFSNGKLIEYVGDSSKEIESSYCITIHKSQGSQFPVIILPIAKEQKSMLNLNIIYTGCSRAQSQIIIIGDKDTFETALKTTQINKNSNLTEMIEIKGKDRLNRTA</sequence>
<evidence type="ECO:0000259" key="5">
    <source>
        <dbReference type="Pfam" id="PF18335"/>
    </source>
</evidence>